<name>A0A1H3PTH6_9RHOB</name>
<protein>
    <submittedName>
        <fullName evidence="3">Uncharacterized conserved protein YecT, DUF1311 family</fullName>
    </submittedName>
</protein>
<organism evidence="3 4">
    <name type="scientific">Jannaschia faecimaris</name>
    <dbReference type="NCBI Taxonomy" id="1244108"/>
    <lineage>
        <taxon>Bacteria</taxon>
        <taxon>Pseudomonadati</taxon>
        <taxon>Pseudomonadota</taxon>
        <taxon>Alphaproteobacteria</taxon>
        <taxon>Rhodobacterales</taxon>
        <taxon>Roseobacteraceae</taxon>
        <taxon>Jannaschia</taxon>
    </lineage>
</organism>
<evidence type="ECO:0000313" key="4">
    <source>
        <dbReference type="Proteomes" id="UP000198914"/>
    </source>
</evidence>
<evidence type="ECO:0000313" key="3">
    <source>
        <dbReference type="EMBL" id="SDZ04584.1"/>
    </source>
</evidence>
<reference evidence="4" key="1">
    <citation type="submission" date="2016-10" db="EMBL/GenBank/DDBJ databases">
        <authorList>
            <person name="Varghese N."/>
            <person name="Submissions S."/>
        </authorList>
    </citation>
    <scope>NUCLEOTIDE SEQUENCE [LARGE SCALE GENOMIC DNA]</scope>
    <source>
        <strain evidence="4">DSM 100420</strain>
    </source>
</reference>
<sequence>MTRWLVLALLVAVPAAAQDVPFDQTQVQACLDSASPSTCVGDEAAACSAQTGSNVGYGFCLRAELTFWDAELNRVYGVLIDLTEAQDAELKSYGSAAPAMTPALRAAQRAWIAWRDAQCDFIRTTFGGGTGGNPAATDCLMRLTAEQALRLDAELAGQGR</sequence>
<keyword evidence="1" id="KW-0732">Signal</keyword>
<evidence type="ECO:0000256" key="1">
    <source>
        <dbReference type="SAM" id="SignalP"/>
    </source>
</evidence>
<gene>
    <name evidence="3" type="ORF">SAMN05444004_105163</name>
</gene>
<feature type="domain" description="Lysozyme inhibitor LprI-like N-terminal" evidence="2">
    <location>
        <begin position="47"/>
        <end position="151"/>
    </location>
</feature>
<feature type="signal peptide" evidence="1">
    <location>
        <begin position="1"/>
        <end position="17"/>
    </location>
</feature>
<dbReference type="EMBL" id="FNPX01000005">
    <property type="protein sequence ID" value="SDZ04584.1"/>
    <property type="molecule type" value="Genomic_DNA"/>
</dbReference>
<dbReference type="Pfam" id="PF07007">
    <property type="entry name" value="LprI"/>
    <property type="match status" value="1"/>
</dbReference>
<dbReference type="RefSeq" id="WP_092644676.1">
    <property type="nucleotide sequence ID" value="NZ_FNPX01000005.1"/>
</dbReference>
<feature type="chain" id="PRO_5011730922" evidence="1">
    <location>
        <begin position="18"/>
        <end position="160"/>
    </location>
</feature>
<dbReference type="OrthoDB" id="7340239at2"/>
<dbReference type="InterPro" id="IPR009739">
    <property type="entry name" value="LprI-like_N"/>
</dbReference>
<accession>A0A1H3PTH6</accession>
<dbReference type="STRING" id="1244108.SAMN05444004_105163"/>
<dbReference type="Proteomes" id="UP000198914">
    <property type="component" value="Unassembled WGS sequence"/>
</dbReference>
<evidence type="ECO:0000259" key="2">
    <source>
        <dbReference type="Pfam" id="PF07007"/>
    </source>
</evidence>
<keyword evidence="4" id="KW-1185">Reference proteome</keyword>
<dbReference type="Gene3D" id="1.20.1270.180">
    <property type="match status" value="1"/>
</dbReference>
<proteinExistence type="predicted"/>
<dbReference type="AlphaFoldDB" id="A0A1H3PTH6"/>